<proteinExistence type="predicted"/>
<feature type="domain" description="Bromo" evidence="10">
    <location>
        <begin position="191"/>
        <end position="261"/>
    </location>
</feature>
<keyword evidence="3" id="KW-0156">Chromatin regulator</keyword>
<feature type="region of interest" description="Disordered" evidence="9">
    <location>
        <begin position="372"/>
        <end position="447"/>
    </location>
</feature>
<dbReference type="GO" id="GO:0006338">
    <property type="term" value="P:chromatin remodeling"/>
    <property type="evidence" value="ECO:0007669"/>
    <property type="project" value="InterPro"/>
</dbReference>
<comment type="caution">
    <text evidence="11">The sequence shown here is derived from an EMBL/GenBank/DDBJ whole genome shotgun (WGS) entry which is preliminary data.</text>
</comment>
<dbReference type="PRINTS" id="PR00503">
    <property type="entry name" value="BROMODOMAIN"/>
</dbReference>
<evidence type="ECO:0000256" key="8">
    <source>
        <dbReference type="PROSITE-ProRule" id="PRU00035"/>
    </source>
</evidence>
<dbReference type="GO" id="GO:0003682">
    <property type="term" value="F:chromatin binding"/>
    <property type="evidence" value="ECO:0007669"/>
    <property type="project" value="TreeGrafter"/>
</dbReference>
<dbReference type="InterPro" id="IPR001487">
    <property type="entry name" value="Bromodomain"/>
</dbReference>
<dbReference type="PANTHER" id="PTHR16062">
    <property type="entry name" value="SWI/SNF-RELATED"/>
    <property type="match status" value="1"/>
</dbReference>
<dbReference type="PROSITE" id="PS50014">
    <property type="entry name" value="BROMODOMAIN_2"/>
    <property type="match status" value="2"/>
</dbReference>
<evidence type="ECO:0000256" key="4">
    <source>
        <dbReference type="ARBA" id="ARBA00023015"/>
    </source>
</evidence>
<dbReference type="PANTHER" id="PTHR16062:SF19">
    <property type="entry name" value="PROTEIN POLYBROMO-1"/>
    <property type="match status" value="1"/>
</dbReference>
<feature type="compositionally biased region" description="Basic and acidic residues" evidence="9">
    <location>
        <begin position="1"/>
        <end position="13"/>
    </location>
</feature>
<feature type="compositionally biased region" description="Polar residues" evidence="9">
    <location>
        <begin position="381"/>
        <end position="390"/>
    </location>
</feature>
<protein>
    <submittedName>
        <fullName evidence="11">RSC complex protein</fullName>
    </submittedName>
</protein>
<dbReference type="GO" id="GO:0016586">
    <property type="term" value="C:RSC-type complex"/>
    <property type="evidence" value="ECO:0007669"/>
    <property type="project" value="InterPro"/>
</dbReference>
<dbReference type="GO" id="GO:0006368">
    <property type="term" value="P:transcription elongation by RNA polymerase II"/>
    <property type="evidence" value="ECO:0007669"/>
    <property type="project" value="TreeGrafter"/>
</dbReference>
<reference evidence="11" key="1">
    <citation type="submission" date="2022-08" db="EMBL/GenBank/DDBJ databases">
        <authorList>
            <consortium name="DOE Joint Genome Institute"/>
            <person name="Min B."/>
            <person name="Riley R."/>
            <person name="Sierra-Patev S."/>
            <person name="Naranjo-Ortiz M."/>
            <person name="Looney B."/>
            <person name="Konkel Z."/>
            <person name="Slot J.C."/>
            <person name="Sakamoto Y."/>
            <person name="Steenwyk J.L."/>
            <person name="Rokas A."/>
            <person name="Carro J."/>
            <person name="Camarero S."/>
            <person name="Ferreira P."/>
            <person name="Molpeceres G."/>
            <person name="Ruiz-Duenas F.J."/>
            <person name="Serrano A."/>
            <person name="Henrissat B."/>
            <person name="Drula E."/>
            <person name="Hughes K.W."/>
            <person name="Mata J.L."/>
            <person name="Ishikawa N.K."/>
            <person name="Vargas-Isla R."/>
            <person name="Ushijima S."/>
            <person name="Smith C.A."/>
            <person name="Ahrendt S."/>
            <person name="Andreopoulos W."/>
            <person name="He G."/>
            <person name="Labutti K."/>
            <person name="Lipzen A."/>
            <person name="Ng V."/>
            <person name="Sandor L."/>
            <person name="Barry K."/>
            <person name="Martinez A.T."/>
            <person name="Xiao Y."/>
            <person name="Gibbons J.G."/>
            <person name="Terashima K."/>
            <person name="Hibbett D.S."/>
            <person name="Grigoriev I.V."/>
        </authorList>
    </citation>
    <scope>NUCLEOTIDE SEQUENCE</scope>
    <source>
        <strain evidence="11">TFB10291</strain>
    </source>
</reference>
<evidence type="ECO:0000313" key="11">
    <source>
        <dbReference type="EMBL" id="KAJ3787155.1"/>
    </source>
</evidence>
<feature type="compositionally biased region" description="Basic residues" evidence="9">
    <location>
        <begin position="564"/>
        <end position="573"/>
    </location>
</feature>
<feature type="domain" description="Bromo" evidence="10">
    <location>
        <begin position="55"/>
        <end position="125"/>
    </location>
</feature>
<keyword evidence="12" id="KW-1185">Reference proteome</keyword>
<evidence type="ECO:0000313" key="12">
    <source>
        <dbReference type="Proteomes" id="UP001163798"/>
    </source>
</evidence>
<dbReference type="PRINTS" id="PR01217">
    <property type="entry name" value="PRICHEXTENSN"/>
</dbReference>
<comment type="subcellular location">
    <subcellularLocation>
        <location evidence="1">Nucleus</location>
    </subcellularLocation>
</comment>
<feature type="region of interest" description="Disordered" evidence="9">
    <location>
        <begin position="535"/>
        <end position="599"/>
    </location>
</feature>
<accession>A0AA38KRT8</accession>
<evidence type="ECO:0000256" key="6">
    <source>
        <dbReference type="ARBA" id="ARBA00023163"/>
    </source>
</evidence>
<evidence type="ECO:0000256" key="1">
    <source>
        <dbReference type="ARBA" id="ARBA00004123"/>
    </source>
</evidence>
<dbReference type="SMART" id="SM00297">
    <property type="entry name" value="BROMO"/>
    <property type="match status" value="2"/>
</dbReference>
<feature type="compositionally biased region" description="Acidic residues" evidence="9">
    <location>
        <begin position="26"/>
        <end position="37"/>
    </location>
</feature>
<dbReference type="InterPro" id="IPR036427">
    <property type="entry name" value="Bromodomain-like_sf"/>
</dbReference>
<evidence type="ECO:0000256" key="2">
    <source>
        <dbReference type="ARBA" id="ARBA00022737"/>
    </source>
</evidence>
<evidence type="ECO:0000256" key="7">
    <source>
        <dbReference type="ARBA" id="ARBA00023242"/>
    </source>
</evidence>
<evidence type="ECO:0000256" key="5">
    <source>
        <dbReference type="ARBA" id="ARBA00023117"/>
    </source>
</evidence>
<name>A0AA38KRT8_9AGAR</name>
<keyword evidence="6" id="KW-0804">Transcription</keyword>
<feature type="compositionally biased region" description="Low complexity" evidence="9">
    <location>
        <begin position="574"/>
        <end position="587"/>
    </location>
</feature>
<keyword evidence="2" id="KW-0677">Repeat</keyword>
<keyword evidence="4" id="KW-0805">Transcription regulation</keyword>
<dbReference type="AlphaFoldDB" id="A0AA38KRT8"/>
<keyword evidence="5 8" id="KW-0103">Bromodomain</keyword>
<dbReference type="InterPro" id="IPR037382">
    <property type="entry name" value="Rsc/polybromo"/>
</dbReference>
<sequence length="647" mass="72115">MEEGPPKRRKAEEAGSDADMAAVDEYAADEEEREEENLEDKALKLWQTVKDAMKDGRPLSLQFLKRPNPRTYPDYYAIIRNPIALEDIKKKITSGQYTDLESVRKDFELCFNNAKDYNLQESIIFNDAKDLLVRFILLYLAAIFNLLQQKLANKTYRKLMPSEHGENDKPPSMKRLLNSRIQKVMKKTDDNGRILSTMFMELPSKKSWPVYYKQIQEPRCLETIQKQVKQKEYKSAAEFAADVELVFSNALAFNMEHTQIWEDAITLRDYFRQLMADLPSPYALPQYAHTPKIKIKMSTAQSTAPAPPPVEELVPTSTLPIISLRAPIAQSAPKTYVAQAAPKPPILQPTLTPKLPIAQPIPTPQSFVAPPTTKLPIAQPTPKSSATHPTTRPHKASKVSKTFTSRTPQSGTPQPILQLHPTMSVYGNNTLPKPKHPSYMQPTPPPAPSAAAAVPSYIASLASTSVPTPTPVLATPPPPSPIIPPYHQLRHVTLRTEPRGRHLKLDQRDGVTSWAMPLERDEKNLSVQEISFMAEAGDTSGEEDEGEDDTAEMNVDAAPEPGPLKKRRGRPPKIAKAATPKPKTSALPKKRKPKKRSEIVVKVNGNAVKEEGERSGTWTVELTVGRNVVEVGEQGGLIWKVYAERIG</sequence>
<dbReference type="CDD" id="cd04369">
    <property type="entry name" value="Bromodomain"/>
    <property type="match status" value="1"/>
</dbReference>
<dbReference type="EMBL" id="MU793298">
    <property type="protein sequence ID" value="KAJ3787155.1"/>
    <property type="molecule type" value="Genomic_DNA"/>
</dbReference>
<feature type="region of interest" description="Disordered" evidence="9">
    <location>
        <begin position="1"/>
        <end position="37"/>
    </location>
</feature>
<evidence type="ECO:0000256" key="9">
    <source>
        <dbReference type="SAM" id="MobiDB-lite"/>
    </source>
</evidence>
<keyword evidence="7" id="KW-0539">Nucleus</keyword>
<organism evidence="11 12">
    <name type="scientific">Lentinula aff. detonsa</name>
    <dbReference type="NCBI Taxonomy" id="2804958"/>
    <lineage>
        <taxon>Eukaryota</taxon>
        <taxon>Fungi</taxon>
        <taxon>Dikarya</taxon>
        <taxon>Basidiomycota</taxon>
        <taxon>Agaricomycotina</taxon>
        <taxon>Agaricomycetes</taxon>
        <taxon>Agaricomycetidae</taxon>
        <taxon>Agaricales</taxon>
        <taxon>Marasmiineae</taxon>
        <taxon>Omphalotaceae</taxon>
        <taxon>Lentinula</taxon>
    </lineage>
</organism>
<dbReference type="SUPFAM" id="SSF47370">
    <property type="entry name" value="Bromodomain"/>
    <property type="match status" value="2"/>
</dbReference>
<evidence type="ECO:0000259" key="10">
    <source>
        <dbReference type="PROSITE" id="PS50014"/>
    </source>
</evidence>
<gene>
    <name evidence="11" type="ORF">GGU10DRAFT_265633</name>
</gene>
<feature type="compositionally biased region" description="Acidic residues" evidence="9">
    <location>
        <begin position="540"/>
        <end position="551"/>
    </location>
</feature>
<dbReference type="Pfam" id="PF00439">
    <property type="entry name" value="Bromodomain"/>
    <property type="match status" value="2"/>
</dbReference>
<dbReference type="Proteomes" id="UP001163798">
    <property type="component" value="Unassembled WGS sequence"/>
</dbReference>
<feature type="compositionally biased region" description="Polar residues" evidence="9">
    <location>
        <begin position="399"/>
        <end position="415"/>
    </location>
</feature>
<dbReference type="Gene3D" id="1.20.920.10">
    <property type="entry name" value="Bromodomain-like"/>
    <property type="match status" value="2"/>
</dbReference>
<evidence type="ECO:0000256" key="3">
    <source>
        <dbReference type="ARBA" id="ARBA00022853"/>
    </source>
</evidence>